<feature type="chain" id="PRO_5007878328" description="Secreted protein" evidence="1">
    <location>
        <begin position="21"/>
        <end position="73"/>
    </location>
</feature>
<dbReference type="EMBL" id="KV417515">
    <property type="protein sequence ID" value="KZP26281.1"/>
    <property type="molecule type" value="Genomic_DNA"/>
</dbReference>
<gene>
    <name evidence="2" type="ORF">FIBSPDRAFT_949460</name>
</gene>
<dbReference type="AlphaFoldDB" id="A0A166PNP4"/>
<evidence type="ECO:0000313" key="2">
    <source>
        <dbReference type="EMBL" id="KZP26281.1"/>
    </source>
</evidence>
<evidence type="ECO:0008006" key="4">
    <source>
        <dbReference type="Google" id="ProtNLM"/>
    </source>
</evidence>
<organism evidence="2 3">
    <name type="scientific">Athelia psychrophila</name>
    <dbReference type="NCBI Taxonomy" id="1759441"/>
    <lineage>
        <taxon>Eukaryota</taxon>
        <taxon>Fungi</taxon>
        <taxon>Dikarya</taxon>
        <taxon>Basidiomycota</taxon>
        <taxon>Agaricomycotina</taxon>
        <taxon>Agaricomycetes</taxon>
        <taxon>Agaricomycetidae</taxon>
        <taxon>Atheliales</taxon>
        <taxon>Atheliaceae</taxon>
        <taxon>Athelia</taxon>
    </lineage>
</organism>
<keyword evidence="1" id="KW-0732">Signal</keyword>
<feature type="signal peptide" evidence="1">
    <location>
        <begin position="1"/>
        <end position="20"/>
    </location>
</feature>
<protein>
    <recommendedName>
        <fullName evidence="4">Secreted protein</fullName>
    </recommendedName>
</protein>
<evidence type="ECO:0000313" key="3">
    <source>
        <dbReference type="Proteomes" id="UP000076532"/>
    </source>
</evidence>
<accession>A0A166PNP4</accession>
<keyword evidence="3" id="KW-1185">Reference proteome</keyword>
<sequence>MNLFFTVALAILATYDTVRAGCLSTANSNVRRSLTGKPVRGIWATSWTPSSCLGYQCIQFDNVKRVRVAVSVV</sequence>
<dbReference type="Proteomes" id="UP000076532">
    <property type="component" value="Unassembled WGS sequence"/>
</dbReference>
<evidence type="ECO:0000256" key="1">
    <source>
        <dbReference type="SAM" id="SignalP"/>
    </source>
</evidence>
<proteinExistence type="predicted"/>
<reference evidence="2 3" key="1">
    <citation type="journal article" date="2016" name="Mol. Biol. Evol.">
        <title>Comparative Genomics of Early-Diverging Mushroom-Forming Fungi Provides Insights into the Origins of Lignocellulose Decay Capabilities.</title>
        <authorList>
            <person name="Nagy L.G."/>
            <person name="Riley R."/>
            <person name="Tritt A."/>
            <person name="Adam C."/>
            <person name="Daum C."/>
            <person name="Floudas D."/>
            <person name="Sun H."/>
            <person name="Yadav J.S."/>
            <person name="Pangilinan J."/>
            <person name="Larsson K.H."/>
            <person name="Matsuura K."/>
            <person name="Barry K."/>
            <person name="Labutti K."/>
            <person name="Kuo R."/>
            <person name="Ohm R.A."/>
            <person name="Bhattacharya S.S."/>
            <person name="Shirouzu T."/>
            <person name="Yoshinaga Y."/>
            <person name="Martin F.M."/>
            <person name="Grigoriev I.V."/>
            <person name="Hibbett D.S."/>
        </authorList>
    </citation>
    <scope>NUCLEOTIDE SEQUENCE [LARGE SCALE GENOMIC DNA]</scope>
    <source>
        <strain evidence="2 3">CBS 109695</strain>
    </source>
</reference>
<name>A0A166PNP4_9AGAM</name>